<keyword evidence="2" id="KW-1185">Reference proteome</keyword>
<comment type="caution">
    <text evidence="1">The sequence shown here is derived from an EMBL/GenBank/DDBJ whole genome shotgun (WGS) entry which is preliminary data.</text>
</comment>
<dbReference type="EMBL" id="JAHRIN010000018">
    <property type="protein sequence ID" value="MEQ2190390.1"/>
    <property type="molecule type" value="Genomic_DNA"/>
</dbReference>
<sequence>MTDMFKVWHIVLKSKLVSFGLYDAQEPSENSFSHIEIIFYTGGLLIQWPLKAIGCTEFYERRIRVRRASYRCIPHFSDFVFKRKTHHDFTIMYCFAFAYHVISQ</sequence>
<accession>A0ABV0Q3P3</accession>
<gene>
    <name evidence="1" type="ORF">XENOCAPTIV_007869</name>
</gene>
<evidence type="ECO:0000313" key="2">
    <source>
        <dbReference type="Proteomes" id="UP001434883"/>
    </source>
</evidence>
<protein>
    <submittedName>
        <fullName evidence="1">Uncharacterized protein</fullName>
    </submittedName>
</protein>
<reference evidence="1 2" key="1">
    <citation type="submission" date="2021-06" db="EMBL/GenBank/DDBJ databases">
        <authorList>
            <person name="Palmer J.M."/>
        </authorList>
    </citation>
    <scope>NUCLEOTIDE SEQUENCE [LARGE SCALE GENOMIC DNA]</scope>
    <source>
        <strain evidence="1 2">XC_2019</strain>
        <tissue evidence="1">Muscle</tissue>
    </source>
</reference>
<name>A0ABV0Q3P3_9TELE</name>
<evidence type="ECO:0000313" key="1">
    <source>
        <dbReference type="EMBL" id="MEQ2190390.1"/>
    </source>
</evidence>
<proteinExistence type="predicted"/>
<organism evidence="1 2">
    <name type="scientific">Xenoophorus captivus</name>
    <dbReference type="NCBI Taxonomy" id="1517983"/>
    <lineage>
        <taxon>Eukaryota</taxon>
        <taxon>Metazoa</taxon>
        <taxon>Chordata</taxon>
        <taxon>Craniata</taxon>
        <taxon>Vertebrata</taxon>
        <taxon>Euteleostomi</taxon>
        <taxon>Actinopterygii</taxon>
        <taxon>Neopterygii</taxon>
        <taxon>Teleostei</taxon>
        <taxon>Neoteleostei</taxon>
        <taxon>Acanthomorphata</taxon>
        <taxon>Ovalentaria</taxon>
        <taxon>Atherinomorphae</taxon>
        <taxon>Cyprinodontiformes</taxon>
        <taxon>Goodeidae</taxon>
        <taxon>Xenoophorus</taxon>
    </lineage>
</organism>
<dbReference type="Proteomes" id="UP001434883">
    <property type="component" value="Unassembled WGS sequence"/>
</dbReference>